<dbReference type="PANTHER" id="PTHR12537:SF12">
    <property type="entry name" value="MATERNAL PROTEIN PUMILIO"/>
    <property type="match status" value="1"/>
</dbReference>
<dbReference type="InterPro" id="IPR016024">
    <property type="entry name" value="ARM-type_fold"/>
</dbReference>
<name>A0ABQ9XHN5_9EUKA</name>
<feature type="repeat" description="Pumilio" evidence="2">
    <location>
        <begin position="392"/>
        <end position="431"/>
    </location>
</feature>
<feature type="region of interest" description="Disordered" evidence="3">
    <location>
        <begin position="1023"/>
        <end position="1066"/>
    </location>
</feature>
<dbReference type="InterPro" id="IPR011989">
    <property type="entry name" value="ARM-like"/>
</dbReference>
<feature type="compositionally biased region" description="Low complexity" evidence="3">
    <location>
        <begin position="1033"/>
        <end position="1066"/>
    </location>
</feature>
<feature type="compositionally biased region" description="Polar residues" evidence="3">
    <location>
        <begin position="855"/>
        <end position="866"/>
    </location>
</feature>
<gene>
    <name evidence="5" type="ORF">BLNAU_13053</name>
</gene>
<feature type="compositionally biased region" description="Polar residues" evidence="3">
    <location>
        <begin position="934"/>
        <end position="944"/>
    </location>
</feature>
<dbReference type="InterPro" id="IPR033133">
    <property type="entry name" value="PUM-HD"/>
</dbReference>
<feature type="compositionally biased region" description="Basic and acidic residues" evidence="3">
    <location>
        <begin position="1105"/>
        <end position="1115"/>
    </location>
</feature>
<feature type="compositionally biased region" description="Polar residues" evidence="3">
    <location>
        <begin position="345"/>
        <end position="357"/>
    </location>
</feature>
<dbReference type="PROSITE" id="PS50302">
    <property type="entry name" value="PUM"/>
    <property type="match status" value="3"/>
</dbReference>
<feature type="repeat" description="Pumilio" evidence="2">
    <location>
        <begin position="710"/>
        <end position="748"/>
    </location>
</feature>
<feature type="region of interest" description="Disordered" evidence="3">
    <location>
        <begin position="278"/>
        <end position="369"/>
    </location>
</feature>
<feature type="compositionally biased region" description="Polar residues" evidence="3">
    <location>
        <begin position="238"/>
        <end position="252"/>
    </location>
</feature>
<feature type="region of interest" description="Disordered" evidence="3">
    <location>
        <begin position="781"/>
        <end position="816"/>
    </location>
</feature>
<feature type="compositionally biased region" description="Polar residues" evidence="3">
    <location>
        <begin position="1116"/>
        <end position="1128"/>
    </location>
</feature>
<evidence type="ECO:0000313" key="5">
    <source>
        <dbReference type="EMBL" id="KAK2951953.1"/>
    </source>
</evidence>
<accession>A0ABQ9XHN5</accession>
<dbReference type="EMBL" id="JARBJD010000110">
    <property type="protein sequence ID" value="KAK2951953.1"/>
    <property type="molecule type" value="Genomic_DNA"/>
</dbReference>
<evidence type="ECO:0000256" key="3">
    <source>
        <dbReference type="SAM" id="MobiDB-lite"/>
    </source>
</evidence>
<comment type="caution">
    <text evidence="5">The sequence shown here is derived from an EMBL/GenBank/DDBJ whole genome shotgun (WGS) entry which is preliminary data.</text>
</comment>
<dbReference type="InterPro" id="IPR001313">
    <property type="entry name" value="Pumilio_RNA-bd_rpt"/>
</dbReference>
<feature type="region of interest" description="Disordered" evidence="3">
    <location>
        <begin position="235"/>
        <end position="265"/>
    </location>
</feature>
<feature type="compositionally biased region" description="Low complexity" evidence="3">
    <location>
        <begin position="291"/>
        <end position="306"/>
    </location>
</feature>
<sequence length="1304" mass="144795">MTNSSFLFDTDLIPGAPNLFDPSHSIDELSSPSAPNYVFDTSHYHSKTVSSHAQSTPHLSAYHTEPEDFELISLSQDLDRESDFFPGLFGTMSNTVDSFGQDDNSLYPRSPVGRHISHPHSHDEVGFFNNFTSSPSKTQHSRFTTGLPSHSYFELSALNPNINDSLLPPDALPRTIDTGEIPSLDDHVFHHAPSEFGHHLSPLQFNHAINHTPSYEHISTSSSFDSHPSFLNPRRHSITMSDNSNLNFTTSSDNDRHSLHPAPSDIYKDATSDIFHTERKDKVVTSPILESPSPSSRTSSVPATSVQPPKMDDKQPPTPHSPSRLLPLSSNSPALLTDTAISPHLISSSNDDPQNRIQPGPKPLDQYKTKNDPLLAIYKDRKMNQSNITFQALKGHVICFCCDSLGSRMVQQLINEGELNDRNRFHENMLNFMQEFDNTLPDLICDHFGNYVIQAMIKTRIPAILEPIIETVQTNLINFSSHLNACRVVQTLIPVLSPTHLETFASILFPHSYECCRHKMANHVLQVLILCCPKRLLDLPTSVLLDHDLPTISEHQYGCRVIETLIFSTEKDDFVKLADAIIAALPLITTNEFGVFVVQCFLGKRTANGLRKRPIPDSLINRMDNDNRELRLARFEKRETVMNWIIPRILLLSQRKFSSILTEEAILCATEKERDEIVQVFIGNAGVSSIQGTPISSMQTGESSETSLISIPKRIHPLINLLDLEYGNFVVQTLVTVANQRQKAEIIKSFIPYLPLIAARAGSYTAQRRIDGVKTQINERKSLKQQKAQHRTIPSIPSSMSLDHSQSHGHEQASELSLMSTDSDDILFSNEQVSGPPQTLLFTPSISSLSLVQSTDHSPRSFNTLMFDTPKQSHRSQVSSNPSSEDRSNSSTSLPYTHPGLHSPSTSSSISFAAHMKEEPKSKLHMSTPPFQHGQVSSPLASSNTTSLETDVAARDDYLTSDAIMSVLDLPTITPTMIKRIGIILSSLNVIPSQGNTYHHRATHSPPASLPAECENDFSQIDLISPYLPTPPSHQTSSPQSPSLTKPSTPRSESSSKLGSMSSSGSLSLQNMYTSLSLYISPTVLHSSSIVEMLSEAFVPAKQYRAREKKMDSRNQIRNSPLMESSKGSPRDSRKLPDDRQKRKPKSKHYSTYTNDEDTSPLGRSATNPAWTSPQLDSQTQREDPDLVQINISRSDSPPLFSYSNLSSAQSSASSVRPQDSTRPAQLPATLQTTDRQMIVFNPSVKNSTTAGSPPSPRTTESHPTILNITLPNYFYLQLAQVPTYTTPTSHLCLMYQPRLCHLI</sequence>
<dbReference type="Proteomes" id="UP001281761">
    <property type="component" value="Unassembled WGS sequence"/>
</dbReference>
<feature type="compositionally biased region" description="Low complexity" evidence="3">
    <location>
        <begin position="879"/>
        <end position="893"/>
    </location>
</feature>
<protein>
    <submittedName>
        <fullName evidence="5">Pumilio like protein</fullName>
    </submittedName>
</protein>
<feature type="compositionally biased region" description="Polar residues" evidence="3">
    <location>
        <begin position="795"/>
        <end position="804"/>
    </location>
</feature>
<feature type="compositionally biased region" description="Polar residues" evidence="3">
    <location>
        <begin position="1165"/>
        <end position="1179"/>
    </location>
</feature>
<evidence type="ECO:0000256" key="1">
    <source>
        <dbReference type="ARBA" id="ARBA00022737"/>
    </source>
</evidence>
<keyword evidence="1" id="KW-0677">Repeat</keyword>
<evidence type="ECO:0000256" key="2">
    <source>
        <dbReference type="PROSITE-ProRule" id="PRU00317"/>
    </source>
</evidence>
<dbReference type="PANTHER" id="PTHR12537">
    <property type="entry name" value="RNA BINDING PROTEIN PUMILIO-RELATED"/>
    <property type="match status" value="1"/>
</dbReference>
<proteinExistence type="predicted"/>
<feature type="compositionally biased region" description="Low complexity" evidence="3">
    <location>
        <begin position="321"/>
        <end position="336"/>
    </location>
</feature>
<feature type="compositionally biased region" description="Polar residues" evidence="3">
    <location>
        <begin position="1216"/>
        <end position="1230"/>
    </location>
</feature>
<evidence type="ECO:0000259" key="4">
    <source>
        <dbReference type="PROSITE" id="PS50303"/>
    </source>
</evidence>
<dbReference type="Gene3D" id="1.25.10.10">
    <property type="entry name" value="Leucine-rich Repeat Variant"/>
    <property type="match status" value="1"/>
</dbReference>
<reference evidence="5 6" key="1">
    <citation type="journal article" date="2022" name="bioRxiv">
        <title>Genomics of Preaxostyla Flagellates Illuminates Evolutionary Transitions and the Path Towards Mitochondrial Loss.</title>
        <authorList>
            <person name="Novak L.V.F."/>
            <person name="Treitli S.C."/>
            <person name="Pyrih J."/>
            <person name="Halakuc P."/>
            <person name="Pipaliya S.V."/>
            <person name="Vacek V."/>
            <person name="Brzon O."/>
            <person name="Soukal P."/>
            <person name="Eme L."/>
            <person name="Dacks J.B."/>
            <person name="Karnkowska A."/>
            <person name="Elias M."/>
            <person name="Hampl V."/>
        </authorList>
    </citation>
    <scope>NUCLEOTIDE SEQUENCE [LARGE SCALE GENOMIC DNA]</scope>
    <source>
        <strain evidence="5">NAU3</strain>
        <tissue evidence="5">Gut</tissue>
    </source>
</reference>
<dbReference type="SMART" id="SM00025">
    <property type="entry name" value="Pumilio"/>
    <property type="match status" value="8"/>
</dbReference>
<feature type="region of interest" description="Disordered" evidence="3">
    <location>
        <begin position="1105"/>
        <end position="1230"/>
    </location>
</feature>
<evidence type="ECO:0000313" key="6">
    <source>
        <dbReference type="Proteomes" id="UP001281761"/>
    </source>
</evidence>
<dbReference type="Pfam" id="PF00806">
    <property type="entry name" value="PUF"/>
    <property type="match status" value="5"/>
</dbReference>
<feature type="compositionally biased region" description="Basic and acidic residues" evidence="3">
    <location>
        <begin position="1129"/>
        <end position="1141"/>
    </location>
</feature>
<keyword evidence="6" id="KW-1185">Reference proteome</keyword>
<dbReference type="PROSITE" id="PS50303">
    <property type="entry name" value="PUM_HD"/>
    <property type="match status" value="1"/>
</dbReference>
<feature type="domain" description="PUM-HD" evidence="4">
    <location>
        <begin position="370"/>
        <end position="777"/>
    </location>
</feature>
<feature type="compositionally biased region" description="Low complexity" evidence="3">
    <location>
        <begin position="1202"/>
        <end position="1215"/>
    </location>
</feature>
<organism evidence="5 6">
    <name type="scientific">Blattamonas nauphoetae</name>
    <dbReference type="NCBI Taxonomy" id="2049346"/>
    <lineage>
        <taxon>Eukaryota</taxon>
        <taxon>Metamonada</taxon>
        <taxon>Preaxostyla</taxon>
        <taxon>Oxymonadida</taxon>
        <taxon>Blattamonas</taxon>
    </lineage>
</organism>
<feature type="repeat" description="Pumilio" evidence="2">
    <location>
        <begin position="435"/>
        <end position="470"/>
    </location>
</feature>
<feature type="region of interest" description="Disordered" evidence="3">
    <location>
        <begin position="855"/>
        <end position="944"/>
    </location>
</feature>
<dbReference type="SUPFAM" id="SSF48371">
    <property type="entry name" value="ARM repeat"/>
    <property type="match status" value="1"/>
</dbReference>